<name>G8X9E3_FLACA</name>
<gene>
    <name evidence="1" type="ordered locus">FCOL_05325</name>
</gene>
<dbReference type="Proteomes" id="UP000005638">
    <property type="component" value="Chromosome"/>
</dbReference>
<keyword evidence="2" id="KW-1185">Reference proteome</keyword>
<sequence length="180" mass="21652">MKNQNNFFKNTFAVFQISDLKEIENLTPDYISNPYINSYYDGVKIVRSERFSSKYFYTEEGVYRLSDHWGECRSCFWLLEEFENQLKNTVENYNKWLYKPEDYRFSDEDFFSSFKLGFCKWQNFYEIKEKNNSELKSDSHYIMIAFKDCFISKKVNDITPIAQHPNHKSSVVSIVDVDLK</sequence>
<dbReference type="KEGG" id="fco:FCOL_05325"/>
<dbReference type="RefSeq" id="WP_014165169.1">
    <property type="nucleotide sequence ID" value="NC_016510.2"/>
</dbReference>
<accession>G8X9E3</accession>
<dbReference type="STRING" id="1041826.FCOL_05325"/>
<dbReference type="EMBL" id="CP003222">
    <property type="protein sequence ID" value="AEW85890.1"/>
    <property type="molecule type" value="Genomic_DNA"/>
</dbReference>
<proteinExistence type="predicted"/>
<dbReference type="HOGENOM" id="CLU_1494114_0_0_10"/>
<evidence type="ECO:0000313" key="2">
    <source>
        <dbReference type="Proteomes" id="UP000005638"/>
    </source>
</evidence>
<protein>
    <submittedName>
        <fullName evidence="1">Uncharacterized protein</fullName>
    </submittedName>
</protein>
<organism evidence="1 2">
    <name type="scientific">Flavobacterium columnare (strain ATCC 49512 / CIP 103533 / TG 44/87)</name>
    <dbReference type="NCBI Taxonomy" id="1041826"/>
    <lineage>
        <taxon>Bacteria</taxon>
        <taxon>Pseudomonadati</taxon>
        <taxon>Bacteroidota</taxon>
        <taxon>Flavobacteriia</taxon>
        <taxon>Flavobacteriales</taxon>
        <taxon>Flavobacteriaceae</taxon>
        <taxon>Flavobacterium</taxon>
    </lineage>
</organism>
<evidence type="ECO:0000313" key="1">
    <source>
        <dbReference type="EMBL" id="AEW85890.1"/>
    </source>
</evidence>
<dbReference type="AlphaFoldDB" id="G8X9E3"/>
<reference evidence="1 2" key="1">
    <citation type="journal article" date="2012" name="J. Bacteriol.">
        <title>Genome Sequence of the Fish Pathogen Flavobacterium columnare ATCC 49512.</title>
        <authorList>
            <person name="Tekedar H.C."/>
            <person name="Karsi A."/>
            <person name="Gillaspy A.F."/>
            <person name="Dyer D.W."/>
            <person name="Benton N.R."/>
            <person name="Zaitshik J."/>
            <person name="Vamenta S."/>
            <person name="Banes M.M."/>
            <person name="Gulsoy N."/>
            <person name="Aboko-Cole M."/>
            <person name="Waldbieser G.C."/>
            <person name="Lawrence M.L."/>
        </authorList>
    </citation>
    <scope>NUCLEOTIDE SEQUENCE [LARGE SCALE GENOMIC DNA]</scope>
    <source>
        <strain evidence="2">ATCC 49512 / CIP 103533 / TG 44/87</strain>
    </source>
</reference>